<dbReference type="AlphaFoldDB" id="A0A6G1GTT5"/>
<dbReference type="GO" id="GO:0006412">
    <property type="term" value="P:translation"/>
    <property type="evidence" value="ECO:0007669"/>
    <property type="project" value="TreeGrafter"/>
</dbReference>
<evidence type="ECO:0000256" key="2">
    <source>
        <dbReference type="ARBA" id="ARBA00010152"/>
    </source>
</evidence>
<evidence type="ECO:0000313" key="8">
    <source>
        <dbReference type="Proteomes" id="UP000800041"/>
    </source>
</evidence>
<dbReference type="Proteomes" id="UP000800041">
    <property type="component" value="Unassembled WGS sequence"/>
</dbReference>
<dbReference type="InterPro" id="IPR019189">
    <property type="entry name" value="Ribosomal_mL41"/>
</dbReference>
<dbReference type="PANTHER" id="PTHR21338">
    <property type="entry name" value="MITOCHONDRIAL RIBOSOMAL PROTEIN L41"/>
    <property type="match status" value="1"/>
</dbReference>
<organism evidence="7 8">
    <name type="scientific">Aulographum hederae CBS 113979</name>
    <dbReference type="NCBI Taxonomy" id="1176131"/>
    <lineage>
        <taxon>Eukaryota</taxon>
        <taxon>Fungi</taxon>
        <taxon>Dikarya</taxon>
        <taxon>Ascomycota</taxon>
        <taxon>Pezizomycotina</taxon>
        <taxon>Dothideomycetes</taxon>
        <taxon>Pleosporomycetidae</taxon>
        <taxon>Aulographales</taxon>
        <taxon>Aulographaceae</taxon>
    </lineage>
</organism>
<comment type="subcellular location">
    <subcellularLocation>
        <location evidence="1">Mitochondrion</location>
    </subcellularLocation>
</comment>
<comment type="similarity">
    <text evidence="2">Belongs to the mitochondrion-specific ribosomal protein mL41 family.</text>
</comment>
<keyword evidence="6" id="KW-0687">Ribonucleoprotein</keyword>
<dbReference type="EMBL" id="ML977169">
    <property type="protein sequence ID" value="KAF1984197.1"/>
    <property type="molecule type" value="Genomic_DNA"/>
</dbReference>
<keyword evidence="5" id="KW-0496">Mitochondrion</keyword>
<evidence type="ECO:0000256" key="3">
    <source>
        <dbReference type="ARBA" id="ARBA00022946"/>
    </source>
</evidence>
<keyword evidence="4" id="KW-0689">Ribosomal protein</keyword>
<evidence type="ECO:0000313" key="7">
    <source>
        <dbReference type="EMBL" id="KAF1984197.1"/>
    </source>
</evidence>
<evidence type="ECO:0000256" key="6">
    <source>
        <dbReference type="ARBA" id="ARBA00023274"/>
    </source>
</evidence>
<dbReference type="OrthoDB" id="408933at2759"/>
<proteinExistence type="inferred from homology"/>
<dbReference type="PANTHER" id="PTHR21338:SF0">
    <property type="entry name" value="LARGE RIBOSOMAL SUBUNIT PROTEIN ML41"/>
    <property type="match status" value="1"/>
</dbReference>
<keyword evidence="3" id="KW-0809">Transit peptide</keyword>
<accession>A0A6G1GTT5</accession>
<dbReference type="GO" id="GO:0005762">
    <property type="term" value="C:mitochondrial large ribosomal subunit"/>
    <property type="evidence" value="ECO:0007669"/>
    <property type="project" value="InterPro"/>
</dbReference>
<evidence type="ECO:0008006" key="9">
    <source>
        <dbReference type="Google" id="ProtNLM"/>
    </source>
</evidence>
<evidence type="ECO:0000256" key="1">
    <source>
        <dbReference type="ARBA" id="ARBA00004173"/>
    </source>
</evidence>
<dbReference type="GO" id="GO:0003735">
    <property type="term" value="F:structural constituent of ribosome"/>
    <property type="evidence" value="ECO:0007669"/>
    <property type="project" value="InterPro"/>
</dbReference>
<gene>
    <name evidence="7" type="ORF">K402DRAFT_145914</name>
</gene>
<dbReference type="Pfam" id="PF09809">
    <property type="entry name" value="MRP-L27"/>
    <property type="match status" value="1"/>
</dbReference>
<protein>
    <recommendedName>
        <fullName evidence="9">50S ribosomal protein YmL27</fullName>
    </recommendedName>
</protein>
<evidence type="ECO:0000256" key="5">
    <source>
        <dbReference type="ARBA" id="ARBA00023128"/>
    </source>
</evidence>
<name>A0A6G1GTT5_9PEZI</name>
<evidence type="ECO:0000256" key="4">
    <source>
        <dbReference type="ARBA" id="ARBA00022980"/>
    </source>
</evidence>
<keyword evidence="8" id="KW-1185">Reference proteome</keyword>
<sequence>MFHPTHPLGRAIRRLQLTTKQAGKNYYKGNRVGSMGRHTKRGKYIIEWAKVRTYVVPDLSAFKLSPFVTKKIEKPEAVTDGGWRIDSGEQYLANWKNKGGRT</sequence>
<reference evidence="7" key="1">
    <citation type="journal article" date="2020" name="Stud. Mycol.">
        <title>101 Dothideomycetes genomes: a test case for predicting lifestyles and emergence of pathogens.</title>
        <authorList>
            <person name="Haridas S."/>
            <person name="Albert R."/>
            <person name="Binder M."/>
            <person name="Bloem J."/>
            <person name="Labutti K."/>
            <person name="Salamov A."/>
            <person name="Andreopoulos B."/>
            <person name="Baker S."/>
            <person name="Barry K."/>
            <person name="Bills G."/>
            <person name="Bluhm B."/>
            <person name="Cannon C."/>
            <person name="Castanera R."/>
            <person name="Culley D."/>
            <person name="Daum C."/>
            <person name="Ezra D."/>
            <person name="Gonzalez J."/>
            <person name="Henrissat B."/>
            <person name="Kuo A."/>
            <person name="Liang C."/>
            <person name="Lipzen A."/>
            <person name="Lutzoni F."/>
            <person name="Magnuson J."/>
            <person name="Mondo S."/>
            <person name="Nolan M."/>
            <person name="Ohm R."/>
            <person name="Pangilinan J."/>
            <person name="Park H.-J."/>
            <person name="Ramirez L."/>
            <person name="Alfaro M."/>
            <person name="Sun H."/>
            <person name="Tritt A."/>
            <person name="Yoshinaga Y."/>
            <person name="Zwiers L.-H."/>
            <person name="Turgeon B."/>
            <person name="Goodwin S."/>
            <person name="Spatafora J."/>
            <person name="Crous P."/>
            <person name="Grigoriev I."/>
        </authorList>
    </citation>
    <scope>NUCLEOTIDE SEQUENCE</scope>
    <source>
        <strain evidence="7">CBS 113979</strain>
    </source>
</reference>